<name>A0A8J5G332_ZINOF</name>
<gene>
    <name evidence="1" type="ORF">ZIOFF_039902</name>
</gene>
<dbReference type="AlphaFoldDB" id="A0A8J5G332"/>
<accession>A0A8J5G332</accession>
<organism evidence="1 2">
    <name type="scientific">Zingiber officinale</name>
    <name type="common">Ginger</name>
    <name type="synonym">Amomum zingiber</name>
    <dbReference type="NCBI Taxonomy" id="94328"/>
    <lineage>
        <taxon>Eukaryota</taxon>
        <taxon>Viridiplantae</taxon>
        <taxon>Streptophyta</taxon>
        <taxon>Embryophyta</taxon>
        <taxon>Tracheophyta</taxon>
        <taxon>Spermatophyta</taxon>
        <taxon>Magnoliopsida</taxon>
        <taxon>Liliopsida</taxon>
        <taxon>Zingiberales</taxon>
        <taxon>Zingiberaceae</taxon>
        <taxon>Zingiber</taxon>
    </lineage>
</organism>
<reference evidence="1 2" key="1">
    <citation type="submission" date="2020-08" db="EMBL/GenBank/DDBJ databases">
        <title>Plant Genome Project.</title>
        <authorList>
            <person name="Zhang R.-G."/>
        </authorList>
    </citation>
    <scope>NUCLEOTIDE SEQUENCE [LARGE SCALE GENOMIC DNA]</scope>
    <source>
        <tissue evidence="1">Rhizome</tissue>
    </source>
</reference>
<sequence length="130" mass="15242">MSSFLSPNVQLDRFNYTNFNRWKGKSFFLLAVLNVAYVLDLKLESFLEPKDDDSGTVKAAWKKREENMVICRGHILNILSDRLYDLYNPIESPIEIWNALEYKNKAKKEETKSNAKAHYRLANALKYFTN</sequence>
<dbReference type="PANTHER" id="PTHR47592">
    <property type="entry name" value="PBF68 PROTEIN"/>
    <property type="match status" value="1"/>
</dbReference>
<evidence type="ECO:0000313" key="2">
    <source>
        <dbReference type="Proteomes" id="UP000734854"/>
    </source>
</evidence>
<comment type="caution">
    <text evidence="1">The sequence shown here is derived from an EMBL/GenBank/DDBJ whole genome shotgun (WGS) entry which is preliminary data.</text>
</comment>
<dbReference type="Proteomes" id="UP000734854">
    <property type="component" value="Unassembled WGS sequence"/>
</dbReference>
<protein>
    <submittedName>
        <fullName evidence="1">Uncharacterized protein</fullName>
    </submittedName>
</protein>
<keyword evidence="2" id="KW-1185">Reference proteome</keyword>
<proteinExistence type="predicted"/>
<dbReference type="EMBL" id="JACMSC010000011">
    <property type="protein sequence ID" value="KAG6500088.1"/>
    <property type="molecule type" value="Genomic_DNA"/>
</dbReference>
<dbReference type="PANTHER" id="PTHR47592:SF31">
    <property type="entry name" value="ZINC FINGER, CCHC-TYPE-RELATED"/>
    <property type="match status" value="1"/>
</dbReference>
<evidence type="ECO:0000313" key="1">
    <source>
        <dbReference type="EMBL" id="KAG6500088.1"/>
    </source>
</evidence>